<dbReference type="Gene3D" id="3.40.50.1000">
    <property type="entry name" value="HAD superfamily/HAD-like"/>
    <property type="match status" value="1"/>
</dbReference>
<name>A0AAV2CX67_9ROSI</name>
<gene>
    <name evidence="1" type="ORF">LTRI10_LOCUS8364</name>
</gene>
<keyword evidence="2" id="KW-1185">Reference proteome</keyword>
<sequence length="166" mass="18559">MRFQYRTLAKAVRRRTTSSISPPPQPPLVLSRSFAHLSRRSPRRRNFGIAFDIDGVIFRSEWPIGGSPQALKRLYDEDSQTATGVVTATAAGIVDTSAAVNYEDLNNQQKNHVLSLDLNLPAPEDLDAHQHHRAEQSPSLSKFQFASKKWTKAMMFLAPALVGCHY</sequence>
<dbReference type="InterPro" id="IPR023214">
    <property type="entry name" value="HAD_sf"/>
</dbReference>
<dbReference type="Proteomes" id="UP001497516">
    <property type="component" value="Chromosome 10"/>
</dbReference>
<evidence type="ECO:0000313" key="1">
    <source>
        <dbReference type="EMBL" id="CAL1360963.1"/>
    </source>
</evidence>
<proteinExistence type="predicted"/>
<reference evidence="1 2" key="1">
    <citation type="submission" date="2024-04" db="EMBL/GenBank/DDBJ databases">
        <authorList>
            <person name="Fracassetti M."/>
        </authorList>
    </citation>
    <scope>NUCLEOTIDE SEQUENCE [LARGE SCALE GENOMIC DNA]</scope>
</reference>
<dbReference type="AlphaFoldDB" id="A0AAV2CX67"/>
<organism evidence="1 2">
    <name type="scientific">Linum trigynum</name>
    <dbReference type="NCBI Taxonomy" id="586398"/>
    <lineage>
        <taxon>Eukaryota</taxon>
        <taxon>Viridiplantae</taxon>
        <taxon>Streptophyta</taxon>
        <taxon>Embryophyta</taxon>
        <taxon>Tracheophyta</taxon>
        <taxon>Spermatophyta</taxon>
        <taxon>Magnoliopsida</taxon>
        <taxon>eudicotyledons</taxon>
        <taxon>Gunneridae</taxon>
        <taxon>Pentapetalae</taxon>
        <taxon>rosids</taxon>
        <taxon>fabids</taxon>
        <taxon>Malpighiales</taxon>
        <taxon>Linaceae</taxon>
        <taxon>Linum</taxon>
    </lineage>
</organism>
<evidence type="ECO:0000313" key="2">
    <source>
        <dbReference type="Proteomes" id="UP001497516"/>
    </source>
</evidence>
<protein>
    <submittedName>
        <fullName evidence="1">Uncharacterized protein</fullName>
    </submittedName>
</protein>
<dbReference type="EMBL" id="OZ034814">
    <property type="protein sequence ID" value="CAL1360963.1"/>
    <property type="molecule type" value="Genomic_DNA"/>
</dbReference>
<accession>A0AAV2CX67</accession>